<accession>A0A317FAK6</accession>
<dbReference type="EMBL" id="QGNA01000004">
    <property type="protein sequence ID" value="PWS35835.1"/>
    <property type="molecule type" value="Genomic_DNA"/>
</dbReference>
<comment type="caution">
    <text evidence="1">The sequence shown here is derived from an EMBL/GenBank/DDBJ whole genome shotgun (WGS) entry which is preliminary data.</text>
</comment>
<gene>
    <name evidence="1" type="ORF">DFH01_19895</name>
</gene>
<protein>
    <submittedName>
        <fullName evidence="1">Uncharacterized protein</fullName>
    </submittedName>
</protein>
<organism evidence="1 2">
    <name type="scientific">Falsiroseomonas bella</name>
    <dbReference type="NCBI Taxonomy" id="2184016"/>
    <lineage>
        <taxon>Bacteria</taxon>
        <taxon>Pseudomonadati</taxon>
        <taxon>Pseudomonadota</taxon>
        <taxon>Alphaproteobacteria</taxon>
        <taxon>Acetobacterales</taxon>
        <taxon>Roseomonadaceae</taxon>
        <taxon>Falsiroseomonas</taxon>
    </lineage>
</organism>
<sequence>MTQTAAHPDAMRLAVRRAHVSRQLDLMIDERGPVEQVKRLIADLDSISADLSRVLREGDIESSR</sequence>
<evidence type="ECO:0000313" key="2">
    <source>
        <dbReference type="Proteomes" id="UP000245765"/>
    </source>
</evidence>
<name>A0A317FAK6_9PROT</name>
<reference evidence="2" key="1">
    <citation type="submission" date="2018-05" db="EMBL/GenBank/DDBJ databases">
        <authorList>
            <person name="Du Z."/>
            <person name="Wang X."/>
        </authorList>
    </citation>
    <scope>NUCLEOTIDE SEQUENCE [LARGE SCALE GENOMIC DNA]</scope>
    <source>
        <strain evidence="2">CQN31</strain>
    </source>
</reference>
<dbReference type="AlphaFoldDB" id="A0A317FAK6"/>
<dbReference type="Proteomes" id="UP000245765">
    <property type="component" value="Unassembled WGS sequence"/>
</dbReference>
<proteinExistence type="predicted"/>
<evidence type="ECO:0000313" key="1">
    <source>
        <dbReference type="EMBL" id="PWS35835.1"/>
    </source>
</evidence>
<keyword evidence="2" id="KW-1185">Reference proteome</keyword>